<dbReference type="OrthoDB" id="3660917at2759"/>
<evidence type="ECO:0000256" key="1">
    <source>
        <dbReference type="SAM" id="SignalP"/>
    </source>
</evidence>
<feature type="signal peptide" evidence="1">
    <location>
        <begin position="1"/>
        <end position="19"/>
    </location>
</feature>
<keyword evidence="1" id="KW-0732">Signal</keyword>
<dbReference type="AlphaFoldDB" id="A0A1J9Q313"/>
<dbReference type="STRING" id="1447872.A0A1J9Q313"/>
<dbReference type="EMBL" id="LGRN01000719">
    <property type="protein sequence ID" value="OJD10679.1"/>
    <property type="molecule type" value="Genomic_DNA"/>
</dbReference>
<keyword evidence="3" id="KW-1185">Reference proteome</keyword>
<comment type="caution">
    <text evidence="2">The sequence shown here is derived from an EMBL/GenBank/DDBJ whole genome shotgun (WGS) entry which is preliminary data.</text>
</comment>
<protein>
    <submittedName>
        <fullName evidence="2">Uncharacterized protein</fullName>
    </submittedName>
</protein>
<reference evidence="2 3" key="1">
    <citation type="submission" date="2015-07" db="EMBL/GenBank/DDBJ databases">
        <title>Emmonsia species relationships and genome sequence.</title>
        <authorList>
            <consortium name="The Broad Institute Genomics Platform"/>
            <person name="Cuomo C.A."/>
            <person name="Munoz J.F."/>
            <person name="Imamovic A."/>
            <person name="Priest M.E."/>
            <person name="Young S."/>
            <person name="Clay O.K."/>
            <person name="McEwen J.G."/>
        </authorList>
    </citation>
    <scope>NUCLEOTIDE SEQUENCE [LARGE SCALE GENOMIC DNA]</scope>
    <source>
        <strain evidence="2 3">UAMH 9510</strain>
    </source>
</reference>
<gene>
    <name evidence="2" type="ORF">AJ78_08381</name>
</gene>
<accession>A0A1J9Q313</accession>
<evidence type="ECO:0000313" key="3">
    <source>
        <dbReference type="Proteomes" id="UP000182235"/>
    </source>
</evidence>
<name>A0A1J9Q313_9EURO</name>
<sequence>MKIQACFSLALLGAVTVQGAVVNVDRRTQSVTEVIRSLKRDPEGGFKHVGDDGIARSYAPDGTVIDAVRLTNEQLMEAAGHQQDPEDKKHLEEIWEGVNGFDVPEQQLLNPHKSLLPRMLKDEVLAKELQKREEETLAALGQSKNVIRDLSARNRCFNLTCRSYVFCLQTGCNDCVVYDELRGTNCR</sequence>
<proteinExistence type="predicted"/>
<evidence type="ECO:0000313" key="2">
    <source>
        <dbReference type="EMBL" id="OJD10679.1"/>
    </source>
</evidence>
<feature type="chain" id="PRO_5012769263" evidence="1">
    <location>
        <begin position="20"/>
        <end position="187"/>
    </location>
</feature>
<organism evidence="2 3">
    <name type="scientific">Emergomyces pasteurianus Ep9510</name>
    <dbReference type="NCBI Taxonomy" id="1447872"/>
    <lineage>
        <taxon>Eukaryota</taxon>
        <taxon>Fungi</taxon>
        <taxon>Dikarya</taxon>
        <taxon>Ascomycota</taxon>
        <taxon>Pezizomycotina</taxon>
        <taxon>Eurotiomycetes</taxon>
        <taxon>Eurotiomycetidae</taxon>
        <taxon>Onygenales</taxon>
        <taxon>Ajellomycetaceae</taxon>
        <taxon>Emergomyces</taxon>
    </lineage>
</organism>
<dbReference type="Proteomes" id="UP000182235">
    <property type="component" value="Unassembled WGS sequence"/>
</dbReference>
<dbReference type="VEuPathDB" id="FungiDB:AJ78_08381"/>